<dbReference type="AlphaFoldDB" id="A0A7J6WJG7"/>
<evidence type="ECO:0000313" key="2">
    <source>
        <dbReference type="Proteomes" id="UP000554482"/>
    </source>
</evidence>
<proteinExistence type="predicted"/>
<dbReference type="EMBL" id="JABWDY010015733">
    <property type="protein sequence ID" value="KAF5196615.1"/>
    <property type="molecule type" value="Genomic_DNA"/>
</dbReference>
<reference evidence="1 2" key="1">
    <citation type="submission" date="2020-06" db="EMBL/GenBank/DDBJ databases">
        <title>Transcriptomic and genomic resources for Thalictrum thalictroides and T. hernandezii: Facilitating candidate gene discovery in an emerging model plant lineage.</title>
        <authorList>
            <person name="Arias T."/>
            <person name="Riano-Pachon D.M."/>
            <person name="Di Stilio V.S."/>
        </authorList>
    </citation>
    <scope>NUCLEOTIDE SEQUENCE [LARGE SCALE GENOMIC DNA]</scope>
    <source>
        <strain evidence="2">cv. WT478/WT964</strain>
        <tissue evidence="1">Leaves</tissue>
    </source>
</reference>
<sequence>MRAKFIQDRPISSIRLITSASRTWRDCWHCLEEIMEHSRWEFSPGNFSLTHENWLGTERLANQ</sequence>
<comment type="caution">
    <text evidence="1">The sequence shown here is derived from an EMBL/GenBank/DDBJ whole genome shotgun (WGS) entry which is preliminary data.</text>
</comment>
<keyword evidence="2" id="KW-1185">Reference proteome</keyword>
<accession>A0A7J6WJG7</accession>
<feature type="non-terminal residue" evidence="1">
    <location>
        <position position="63"/>
    </location>
</feature>
<protein>
    <submittedName>
        <fullName evidence="1">Uncharacterized protein</fullName>
    </submittedName>
</protein>
<organism evidence="1 2">
    <name type="scientific">Thalictrum thalictroides</name>
    <name type="common">Rue-anemone</name>
    <name type="synonym">Anemone thalictroides</name>
    <dbReference type="NCBI Taxonomy" id="46969"/>
    <lineage>
        <taxon>Eukaryota</taxon>
        <taxon>Viridiplantae</taxon>
        <taxon>Streptophyta</taxon>
        <taxon>Embryophyta</taxon>
        <taxon>Tracheophyta</taxon>
        <taxon>Spermatophyta</taxon>
        <taxon>Magnoliopsida</taxon>
        <taxon>Ranunculales</taxon>
        <taxon>Ranunculaceae</taxon>
        <taxon>Thalictroideae</taxon>
        <taxon>Thalictrum</taxon>
    </lineage>
</organism>
<gene>
    <name evidence="1" type="ORF">FRX31_013798</name>
</gene>
<dbReference type="Proteomes" id="UP000554482">
    <property type="component" value="Unassembled WGS sequence"/>
</dbReference>
<evidence type="ECO:0000313" key="1">
    <source>
        <dbReference type="EMBL" id="KAF5196615.1"/>
    </source>
</evidence>
<name>A0A7J6WJG7_THATH</name>